<evidence type="ECO:0000313" key="7">
    <source>
        <dbReference type="EMBL" id="SOD18061.1"/>
    </source>
</evidence>
<sequence>MLPLYIDGVTGCRVVLDDPALRVLIPDKADRLFPLSRISRVICNGKVEWTMSALLACADTGIQLLFLDDKGEVRARWHGSNSDRQSLTQRMVDLLAYIDGRESYGNWYMAMEKLAVRSFARRIGLPNWRECSVSEMYQKLKSQLGKENNQKLLIFRYILLD</sequence>
<dbReference type="EMBL" id="OCMU01000001">
    <property type="protein sequence ID" value="SOD18061.1"/>
    <property type="molecule type" value="Genomic_DNA"/>
</dbReference>
<dbReference type="RefSeq" id="WP_097104684.1">
    <property type="nucleotide sequence ID" value="NZ_OCMU01000001.1"/>
</dbReference>
<evidence type="ECO:0000256" key="4">
    <source>
        <dbReference type="ARBA" id="ARBA00022801"/>
    </source>
</evidence>
<gene>
    <name evidence="7" type="ORF">SAMN06297164_1473</name>
</gene>
<evidence type="ECO:0000256" key="3">
    <source>
        <dbReference type="ARBA" id="ARBA00022759"/>
    </source>
</evidence>
<organism evidence="7 8">
    <name type="scientific">Nitrosomonas ureae</name>
    <dbReference type="NCBI Taxonomy" id="44577"/>
    <lineage>
        <taxon>Bacteria</taxon>
        <taxon>Pseudomonadati</taxon>
        <taxon>Pseudomonadota</taxon>
        <taxon>Betaproteobacteria</taxon>
        <taxon>Nitrosomonadales</taxon>
        <taxon>Nitrosomonadaceae</taxon>
        <taxon>Nitrosomonas</taxon>
    </lineage>
</organism>
<dbReference type="GO" id="GO:0043571">
    <property type="term" value="P:maintenance of CRISPR repeat elements"/>
    <property type="evidence" value="ECO:0007669"/>
    <property type="project" value="InterPro"/>
</dbReference>
<dbReference type="GO" id="GO:0016787">
    <property type="term" value="F:hydrolase activity"/>
    <property type="evidence" value="ECO:0007669"/>
    <property type="project" value="UniProtKB-KW"/>
</dbReference>
<keyword evidence="1" id="KW-0540">Nuclease</keyword>
<evidence type="ECO:0000256" key="5">
    <source>
        <dbReference type="ARBA" id="ARBA00022842"/>
    </source>
</evidence>
<dbReference type="Pfam" id="PF01867">
    <property type="entry name" value="Cas_Cas1"/>
    <property type="match status" value="1"/>
</dbReference>
<dbReference type="Proteomes" id="UP000219335">
    <property type="component" value="Unassembled WGS sequence"/>
</dbReference>
<evidence type="ECO:0000256" key="6">
    <source>
        <dbReference type="ARBA" id="ARBA00023118"/>
    </source>
</evidence>
<keyword evidence="6" id="KW-0051">Antiviral defense</keyword>
<dbReference type="InterPro" id="IPR002729">
    <property type="entry name" value="CRISPR-assoc_Cas1"/>
</dbReference>
<name>A0A286A898_9PROT</name>
<evidence type="ECO:0000256" key="1">
    <source>
        <dbReference type="ARBA" id="ARBA00022722"/>
    </source>
</evidence>
<dbReference type="GO" id="GO:0051607">
    <property type="term" value="P:defense response to virus"/>
    <property type="evidence" value="ECO:0007669"/>
    <property type="project" value="UniProtKB-KW"/>
</dbReference>
<dbReference type="GO" id="GO:0004519">
    <property type="term" value="F:endonuclease activity"/>
    <property type="evidence" value="ECO:0007669"/>
    <property type="project" value="UniProtKB-KW"/>
</dbReference>
<evidence type="ECO:0000256" key="2">
    <source>
        <dbReference type="ARBA" id="ARBA00022723"/>
    </source>
</evidence>
<keyword evidence="2" id="KW-0479">Metal-binding</keyword>
<dbReference type="InterPro" id="IPR042211">
    <property type="entry name" value="CRISPR-assoc_Cas1_N"/>
</dbReference>
<dbReference type="GO" id="GO:0046872">
    <property type="term" value="F:metal ion binding"/>
    <property type="evidence" value="ECO:0007669"/>
    <property type="project" value="UniProtKB-KW"/>
</dbReference>
<keyword evidence="5" id="KW-0460">Magnesium</keyword>
<accession>A0A286A898</accession>
<protein>
    <submittedName>
        <fullName evidence="7">CRISPR associated protein Cas1</fullName>
    </submittedName>
</protein>
<keyword evidence="3" id="KW-0255">Endonuclease</keyword>
<keyword evidence="4" id="KW-0378">Hydrolase</keyword>
<reference evidence="7 8" key="1">
    <citation type="submission" date="2017-09" db="EMBL/GenBank/DDBJ databases">
        <authorList>
            <person name="Ehlers B."/>
            <person name="Leendertz F.H."/>
        </authorList>
    </citation>
    <scope>NUCLEOTIDE SEQUENCE [LARGE SCALE GENOMIC DNA]</scope>
    <source>
        <strain evidence="7 8">Nm42</strain>
    </source>
</reference>
<dbReference type="AlphaFoldDB" id="A0A286A898"/>
<proteinExistence type="predicted"/>
<evidence type="ECO:0000313" key="8">
    <source>
        <dbReference type="Proteomes" id="UP000219335"/>
    </source>
</evidence>
<dbReference type="GO" id="GO:0003676">
    <property type="term" value="F:nucleic acid binding"/>
    <property type="evidence" value="ECO:0007669"/>
    <property type="project" value="InterPro"/>
</dbReference>
<dbReference type="Gene3D" id="3.100.10.20">
    <property type="entry name" value="CRISPR-associated endonuclease Cas1, N-terminal domain"/>
    <property type="match status" value="1"/>
</dbReference>